<evidence type="ECO:0000313" key="4">
    <source>
        <dbReference type="Proteomes" id="UP000580250"/>
    </source>
</evidence>
<comment type="caution">
    <text evidence="3">The sequence shown here is derived from an EMBL/GenBank/DDBJ whole genome shotgun (WGS) entry which is preliminary data.</text>
</comment>
<feature type="signal peptide" evidence="2">
    <location>
        <begin position="1"/>
        <end position="20"/>
    </location>
</feature>
<feature type="compositionally biased region" description="Basic and acidic residues" evidence="1">
    <location>
        <begin position="29"/>
        <end position="38"/>
    </location>
</feature>
<gene>
    <name evidence="3" type="ORF">MENT_LOCUS27508</name>
</gene>
<feature type="compositionally biased region" description="Basic residues" evidence="1">
    <location>
        <begin position="39"/>
        <end position="48"/>
    </location>
</feature>
<name>A0A6V7VMR5_MELEN</name>
<feature type="region of interest" description="Disordered" evidence="1">
    <location>
        <begin position="29"/>
        <end position="48"/>
    </location>
</feature>
<evidence type="ECO:0000256" key="2">
    <source>
        <dbReference type="SAM" id="SignalP"/>
    </source>
</evidence>
<organism evidence="3 4">
    <name type="scientific">Meloidogyne enterolobii</name>
    <name type="common">Root-knot nematode worm</name>
    <name type="synonym">Meloidogyne mayaguensis</name>
    <dbReference type="NCBI Taxonomy" id="390850"/>
    <lineage>
        <taxon>Eukaryota</taxon>
        <taxon>Metazoa</taxon>
        <taxon>Ecdysozoa</taxon>
        <taxon>Nematoda</taxon>
        <taxon>Chromadorea</taxon>
        <taxon>Rhabditida</taxon>
        <taxon>Tylenchina</taxon>
        <taxon>Tylenchomorpha</taxon>
        <taxon>Tylenchoidea</taxon>
        <taxon>Meloidogynidae</taxon>
        <taxon>Meloidogyninae</taxon>
        <taxon>Meloidogyne</taxon>
    </lineage>
</organism>
<keyword evidence="2" id="KW-0732">Signal</keyword>
<accession>A0A6V7VMR5</accession>
<evidence type="ECO:0000313" key="3">
    <source>
        <dbReference type="EMBL" id="CAD2175764.1"/>
    </source>
</evidence>
<dbReference type="AlphaFoldDB" id="A0A6V7VMR5"/>
<protein>
    <submittedName>
        <fullName evidence="3">Uncharacterized protein</fullName>
    </submittedName>
</protein>
<evidence type="ECO:0000256" key="1">
    <source>
        <dbReference type="SAM" id="MobiDB-lite"/>
    </source>
</evidence>
<feature type="chain" id="PRO_5028398396" evidence="2">
    <location>
        <begin position="21"/>
        <end position="48"/>
    </location>
</feature>
<proteinExistence type="predicted"/>
<dbReference type="Proteomes" id="UP000580250">
    <property type="component" value="Unassembled WGS sequence"/>
</dbReference>
<dbReference type="EMBL" id="CAJEWN010000261">
    <property type="protein sequence ID" value="CAD2175764.1"/>
    <property type="molecule type" value="Genomic_DNA"/>
</dbReference>
<reference evidence="3 4" key="1">
    <citation type="submission" date="2020-08" db="EMBL/GenBank/DDBJ databases">
        <authorList>
            <person name="Koutsovoulos G."/>
            <person name="Danchin GJ E."/>
        </authorList>
    </citation>
    <scope>NUCLEOTIDE SEQUENCE [LARGE SCALE GENOMIC DNA]</scope>
</reference>
<sequence>MKLIIILVLIAMILPIILKAKELNLESNDPYKDADYPHVKKHHQPVNR</sequence>